<keyword evidence="1 2" id="KW-0175">Coiled coil</keyword>
<dbReference type="InterPro" id="IPR019347">
    <property type="entry name" value="Axonemal_dynein_light_chain"/>
</dbReference>
<keyword evidence="4" id="KW-0472">Membrane</keyword>
<comment type="caution">
    <text evidence="5">The sequence shown here is derived from an EMBL/GenBank/DDBJ whole genome shotgun (WGS) entry which is preliminary data.</text>
</comment>
<dbReference type="GO" id="GO:0045504">
    <property type="term" value="F:dynein heavy chain binding"/>
    <property type="evidence" value="ECO:0007669"/>
    <property type="project" value="TreeGrafter"/>
</dbReference>
<dbReference type="Pfam" id="PF10211">
    <property type="entry name" value="Ax_dynein_light"/>
    <property type="match status" value="1"/>
</dbReference>
<sequence length="347" mass="39606">MQLASSFFFLCLQPFFTLLLLIFLDRLVQHFQGIEGRRARRATKKRRGREGEKKKGKTARTPTEVMSHQAVEALPTPPTTTAAGGGGRGMTPKEEVDAVKRRYIFVDGPVDPNVSLIRYELPFAPSDPKRSLKLRRRLGLPLDERAVDPNVRIVIDSFITPRAWHDEAGVLWVQHGSPHPVSRTETVETHEKLRRRMQELGVRRTGICPLRSLLLAECFLEVIRQVTAECWERGLLLLKIHTERTAAQTAHRELFESRVGHAFRLALKGEKDTSRVQQDIEALKRRTEELAEEEKVLRQECDELASNGEEQMLILEKLHADEITALKKEGVQKRNQLEQMVALPPTL</sequence>
<evidence type="ECO:0000256" key="3">
    <source>
        <dbReference type="SAM" id="MobiDB-lite"/>
    </source>
</evidence>
<dbReference type="Proteomes" id="UP000007350">
    <property type="component" value="Unassembled WGS sequence"/>
</dbReference>
<dbReference type="AlphaFoldDB" id="K2NFR4"/>
<evidence type="ECO:0000313" key="6">
    <source>
        <dbReference type="Proteomes" id="UP000007350"/>
    </source>
</evidence>
<feature type="region of interest" description="Disordered" evidence="3">
    <location>
        <begin position="37"/>
        <end position="65"/>
    </location>
</feature>
<protein>
    <submittedName>
        <fullName evidence="5">Dynein arm light chain, putative</fullName>
    </submittedName>
</protein>
<dbReference type="PANTHER" id="PTHR13183">
    <property type="entry name" value="AXONEMAL INNER ARM DYNEIN LIGHT CHAIN 28"/>
    <property type="match status" value="1"/>
</dbReference>
<gene>
    <name evidence="5" type="ORF">MOQ_001703</name>
</gene>
<accession>K2NFR4</accession>
<dbReference type="EMBL" id="AHKC01007545">
    <property type="protein sequence ID" value="EKF38090.1"/>
    <property type="molecule type" value="Genomic_DNA"/>
</dbReference>
<keyword evidence="4" id="KW-0812">Transmembrane</keyword>
<evidence type="ECO:0000256" key="2">
    <source>
        <dbReference type="SAM" id="Coils"/>
    </source>
</evidence>
<feature type="compositionally biased region" description="Basic residues" evidence="3">
    <location>
        <begin position="38"/>
        <end position="58"/>
    </location>
</feature>
<evidence type="ECO:0000256" key="4">
    <source>
        <dbReference type="SAM" id="Phobius"/>
    </source>
</evidence>
<evidence type="ECO:0000313" key="5">
    <source>
        <dbReference type="EMBL" id="EKF38090.1"/>
    </source>
</evidence>
<dbReference type="GO" id="GO:0005930">
    <property type="term" value="C:axoneme"/>
    <property type="evidence" value="ECO:0007669"/>
    <property type="project" value="TreeGrafter"/>
</dbReference>
<feature type="transmembrane region" description="Helical" evidence="4">
    <location>
        <begin position="6"/>
        <end position="28"/>
    </location>
</feature>
<evidence type="ECO:0000256" key="1">
    <source>
        <dbReference type="ARBA" id="ARBA00023054"/>
    </source>
</evidence>
<proteinExistence type="predicted"/>
<feature type="coiled-coil region" evidence="2">
    <location>
        <begin position="273"/>
        <end position="307"/>
    </location>
</feature>
<dbReference type="PANTHER" id="PTHR13183:SF1">
    <property type="entry name" value="ARM LIGHT CHAIN, AXONEMAL, PUTATIVE-RELATED"/>
    <property type="match status" value="1"/>
</dbReference>
<organism evidence="5 6">
    <name type="scientific">Trypanosoma cruzi marinkellei</name>
    <dbReference type="NCBI Taxonomy" id="85056"/>
    <lineage>
        <taxon>Eukaryota</taxon>
        <taxon>Discoba</taxon>
        <taxon>Euglenozoa</taxon>
        <taxon>Kinetoplastea</taxon>
        <taxon>Metakinetoplastina</taxon>
        <taxon>Trypanosomatida</taxon>
        <taxon>Trypanosomatidae</taxon>
        <taxon>Trypanosoma</taxon>
        <taxon>Schizotrypanum</taxon>
    </lineage>
</organism>
<keyword evidence="4" id="KW-1133">Transmembrane helix</keyword>
<keyword evidence="6" id="KW-1185">Reference proteome</keyword>
<dbReference type="OrthoDB" id="9988029at2759"/>
<reference evidence="5 6" key="1">
    <citation type="journal article" date="2012" name="BMC Genomics">
        <title>Comparative genomic analysis of human infective Trypanosoma cruzi lineages with the bat-restricted subspecies T. cruzi marinkellei.</title>
        <authorList>
            <person name="Franzen O."/>
            <person name="Talavera-Lopez C."/>
            <person name="Ochaya S."/>
            <person name="Butler C.E."/>
            <person name="Messenger L.A."/>
            <person name="Lewis M.D."/>
            <person name="Llewellyn M.S."/>
            <person name="Marinkelle C.J."/>
            <person name="Tyler K.M."/>
            <person name="Miles M.A."/>
            <person name="Andersson B."/>
        </authorList>
    </citation>
    <scope>NUCLEOTIDE SEQUENCE [LARGE SCALE GENOMIC DNA]</scope>
    <source>
        <strain evidence="5 6">B7</strain>
    </source>
</reference>
<name>K2NFR4_TRYCR</name>